<dbReference type="AlphaFoldDB" id="A0AAD3H935"/>
<dbReference type="EMBL" id="BLLK01000047">
    <property type="protein sequence ID" value="GFH54920.1"/>
    <property type="molecule type" value="Genomic_DNA"/>
</dbReference>
<evidence type="ECO:0000313" key="2">
    <source>
        <dbReference type="Proteomes" id="UP001054902"/>
    </source>
</evidence>
<protein>
    <submittedName>
        <fullName evidence="1">Uncharacterized protein</fullName>
    </submittedName>
</protein>
<accession>A0AAD3H935</accession>
<evidence type="ECO:0000313" key="1">
    <source>
        <dbReference type="EMBL" id="GFH54920.1"/>
    </source>
</evidence>
<reference evidence="1 2" key="1">
    <citation type="journal article" date="2021" name="Sci. Rep.">
        <title>The genome of the diatom Chaetoceros tenuissimus carries an ancient integrated fragment of an extant virus.</title>
        <authorList>
            <person name="Hongo Y."/>
            <person name="Kimura K."/>
            <person name="Takaki Y."/>
            <person name="Yoshida Y."/>
            <person name="Baba S."/>
            <person name="Kobayashi G."/>
            <person name="Nagasaki K."/>
            <person name="Hano T."/>
            <person name="Tomaru Y."/>
        </authorList>
    </citation>
    <scope>NUCLEOTIDE SEQUENCE [LARGE SCALE GENOMIC DNA]</scope>
    <source>
        <strain evidence="1 2">NIES-3715</strain>
    </source>
</reference>
<keyword evidence="2" id="KW-1185">Reference proteome</keyword>
<organism evidence="1 2">
    <name type="scientific">Chaetoceros tenuissimus</name>
    <dbReference type="NCBI Taxonomy" id="426638"/>
    <lineage>
        <taxon>Eukaryota</taxon>
        <taxon>Sar</taxon>
        <taxon>Stramenopiles</taxon>
        <taxon>Ochrophyta</taxon>
        <taxon>Bacillariophyta</taxon>
        <taxon>Coscinodiscophyceae</taxon>
        <taxon>Chaetocerotophycidae</taxon>
        <taxon>Chaetocerotales</taxon>
        <taxon>Chaetocerotaceae</taxon>
        <taxon>Chaetoceros</taxon>
    </lineage>
</organism>
<dbReference type="Proteomes" id="UP001054902">
    <property type="component" value="Unassembled WGS sequence"/>
</dbReference>
<comment type="caution">
    <text evidence="1">The sequence shown here is derived from an EMBL/GenBank/DDBJ whole genome shotgun (WGS) entry which is preliminary data.</text>
</comment>
<gene>
    <name evidence="1" type="ORF">CTEN210_11396</name>
</gene>
<name>A0AAD3H935_9STRA</name>
<proteinExistence type="predicted"/>
<sequence>MKRVATEDTAGAVAEKRGRTSMVMSQNDEMFLDVFSPDGIFLQLESFLGLRDVVNLVAINRDFRRQYKDRQDAVLETLLSYLDGLVGTNIHDDCGKIYAPLSRRKCQCQLNEEEYDHPENQRVGPGFDPRYEDEYDELPVSKKCVVMIEYLTFVVQNLRSEFDFSDLANPSKLPECIGDPIYWSLGYDHIVENAWKNAFSRRSTFAFNLALMRLALGDLESCPYYCSKAVLGTGKIENTGSSFGTSIAEMVYNHMPLEDDVLVDFIRDALYPKRKLLNFLGPVLVPKVVLWYPLFEIVSPYRTGLEGVMLPSELEVLTNEDFEEFYNDRDVQDAERRRS</sequence>